<dbReference type="AlphaFoldDB" id="A0ABD3N761"/>
<feature type="region of interest" description="Disordered" evidence="1">
    <location>
        <begin position="443"/>
        <end position="463"/>
    </location>
</feature>
<keyword evidence="3" id="KW-1185">Reference proteome</keyword>
<evidence type="ECO:0000313" key="3">
    <source>
        <dbReference type="Proteomes" id="UP001530400"/>
    </source>
</evidence>
<feature type="compositionally biased region" description="Basic and acidic residues" evidence="1">
    <location>
        <begin position="10"/>
        <end position="25"/>
    </location>
</feature>
<comment type="caution">
    <text evidence="2">The sequence shown here is derived from an EMBL/GenBank/DDBJ whole genome shotgun (WGS) entry which is preliminary data.</text>
</comment>
<proteinExistence type="predicted"/>
<evidence type="ECO:0000313" key="2">
    <source>
        <dbReference type="EMBL" id="KAL3771707.1"/>
    </source>
</evidence>
<accession>A0ABD3N761</accession>
<evidence type="ECO:0000256" key="1">
    <source>
        <dbReference type="SAM" id="MobiDB-lite"/>
    </source>
</evidence>
<dbReference type="EMBL" id="JALLPJ020001282">
    <property type="protein sequence ID" value="KAL3771707.1"/>
    <property type="molecule type" value="Genomic_DNA"/>
</dbReference>
<sequence>MLVLGPHVVARPEPEEKNDDISPEHDGITEQLLDALNAVETDVCAETLASDALSTRWEETRIEISRLLGSIGAAPLSSPLSNHLNTMSKPGTDDAGLCSYFDTTTALAASHIELIQTLDFSLEVIRKGASLRLGLGPIHPGNKRVIARAEKAWAERELRQNLGLDSNHFPRLTLSKLRQILRQIMIDLGTSLKVILSHLVNNIESARWDEFIEDMQYYSHQNAHVLTLSKLSLWLNGLRDLLSFVMSELLSVCSGTQGRQFVTLLEQSVQLSNERTQYLQSAFNLLSSNDGFPSVMTSTAQLSDDSTSRGAISTIQQVQSTLEAAQVSLWALNQSFLEGQDQSTGSPAENPRVWLSQFKELLSQTESSMHLFENAFLPASIDEDLQNIEEESATAISTINNVQSTELINEEPPEEQEVQDTVINRHSVSANEHADKTWIFSASGQQSSIRRKRSEHEPRAASRSSEMFEQALLMRDLEKRLCTIRLAKEHEAVRLDANKDDGGDLNAKEMRSVPLFLGVQGSLLSELSSALNGGKGEDFCNEGDVKFK</sequence>
<gene>
    <name evidence="2" type="ORF">ACHAWO_008349</name>
</gene>
<name>A0ABD3N761_9STRA</name>
<reference evidence="2 3" key="1">
    <citation type="submission" date="2024-10" db="EMBL/GenBank/DDBJ databases">
        <title>Updated reference genomes for cyclostephanoid diatoms.</title>
        <authorList>
            <person name="Roberts W.R."/>
            <person name="Alverson A.J."/>
        </authorList>
    </citation>
    <scope>NUCLEOTIDE SEQUENCE [LARGE SCALE GENOMIC DNA]</scope>
    <source>
        <strain evidence="2 3">AJA010-31</strain>
    </source>
</reference>
<organism evidence="2 3">
    <name type="scientific">Cyclotella atomus</name>
    <dbReference type="NCBI Taxonomy" id="382360"/>
    <lineage>
        <taxon>Eukaryota</taxon>
        <taxon>Sar</taxon>
        <taxon>Stramenopiles</taxon>
        <taxon>Ochrophyta</taxon>
        <taxon>Bacillariophyta</taxon>
        <taxon>Coscinodiscophyceae</taxon>
        <taxon>Thalassiosirophycidae</taxon>
        <taxon>Stephanodiscales</taxon>
        <taxon>Stephanodiscaceae</taxon>
        <taxon>Cyclotella</taxon>
    </lineage>
</organism>
<feature type="region of interest" description="Disordered" evidence="1">
    <location>
        <begin position="1"/>
        <end position="25"/>
    </location>
</feature>
<dbReference type="Proteomes" id="UP001530400">
    <property type="component" value="Unassembled WGS sequence"/>
</dbReference>
<protein>
    <submittedName>
        <fullName evidence="2">Uncharacterized protein</fullName>
    </submittedName>
</protein>